<comment type="caution">
    <text evidence="1">The sequence shown here is derived from an EMBL/GenBank/DDBJ whole genome shotgun (WGS) entry which is preliminary data.</text>
</comment>
<keyword evidence="2" id="KW-1185">Reference proteome</keyword>
<proteinExistence type="predicted"/>
<dbReference type="EMBL" id="LXQA010198213">
    <property type="protein sequence ID" value="MCI32728.1"/>
    <property type="molecule type" value="Genomic_DNA"/>
</dbReference>
<sequence>MVATNILSLTLSTTLQSPKSPKPLPPIPDELLRQLHTSHASKTPIQTQTPNPQSLQIYYNTHNSHQLLHLGMFVSVHKM</sequence>
<name>A0A392R7Y2_9FABA</name>
<dbReference type="Proteomes" id="UP000265520">
    <property type="component" value="Unassembled WGS sequence"/>
</dbReference>
<organism evidence="1 2">
    <name type="scientific">Trifolium medium</name>
    <dbReference type="NCBI Taxonomy" id="97028"/>
    <lineage>
        <taxon>Eukaryota</taxon>
        <taxon>Viridiplantae</taxon>
        <taxon>Streptophyta</taxon>
        <taxon>Embryophyta</taxon>
        <taxon>Tracheophyta</taxon>
        <taxon>Spermatophyta</taxon>
        <taxon>Magnoliopsida</taxon>
        <taxon>eudicotyledons</taxon>
        <taxon>Gunneridae</taxon>
        <taxon>Pentapetalae</taxon>
        <taxon>rosids</taxon>
        <taxon>fabids</taxon>
        <taxon>Fabales</taxon>
        <taxon>Fabaceae</taxon>
        <taxon>Papilionoideae</taxon>
        <taxon>50 kb inversion clade</taxon>
        <taxon>NPAAA clade</taxon>
        <taxon>Hologalegina</taxon>
        <taxon>IRL clade</taxon>
        <taxon>Trifolieae</taxon>
        <taxon>Trifolium</taxon>
    </lineage>
</organism>
<dbReference type="AlphaFoldDB" id="A0A392R7Y2"/>
<reference evidence="1 2" key="1">
    <citation type="journal article" date="2018" name="Front. Plant Sci.">
        <title>Red Clover (Trifolium pratense) and Zigzag Clover (T. medium) - A Picture of Genomic Similarities and Differences.</title>
        <authorList>
            <person name="Dluhosova J."/>
            <person name="Istvanek J."/>
            <person name="Nedelnik J."/>
            <person name="Repkova J."/>
        </authorList>
    </citation>
    <scope>NUCLEOTIDE SEQUENCE [LARGE SCALE GENOMIC DNA]</scope>
    <source>
        <strain evidence="2">cv. 10/8</strain>
        <tissue evidence="1">Leaf</tissue>
    </source>
</reference>
<protein>
    <submittedName>
        <fullName evidence="1">Uncharacterized protein</fullName>
    </submittedName>
</protein>
<evidence type="ECO:0000313" key="1">
    <source>
        <dbReference type="EMBL" id="MCI32728.1"/>
    </source>
</evidence>
<feature type="non-terminal residue" evidence="1">
    <location>
        <position position="79"/>
    </location>
</feature>
<evidence type="ECO:0000313" key="2">
    <source>
        <dbReference type="Proteomes" id="UP000265520"/>
    </source>
</evidence>
<accession>A0A392R7Y2</accession>